<dbReference type="STRING" id="1448321.A0A317WNX7"/>
<evidence type="ECO:0000259" key="1">
    <source>
        <dbReference type="Pfam" id="PF01636"/>
    </source>
</evidence>
<dbReference type="RefSeq" id="XP_025401725.1">
    <property type="nucleotide sequence ID" value="XM_025545737.1"/>
</dbReference>
<evidence type="ECO:0000313" key="3">
    <source>
        <dbReference type="Proteomes" id="UP000247233"/>
    </source>
</evidence>
<dbReference type="OrthoDB" id="5412996at2759"/>
<dbReference type="Gene3D" id="3.30.200.20">
    <property type="entry name" value="Phosphorylase Kinase, domain 1"/>
    <property type="match status" value="1"/>
</dbReference>
<protein>
    <recommendedName>
        <fullName evidence="1">Aminoglycoside phosphotransferase domain-containing protein</fullName>
    </recommendedName>
</protein>
<accession>A0A317WNX7</accession>
<organism evidence="2 3">
    <name type="scientific">Aspergillus heteromorphus CBS 117.55</name>
    <dbReference type="NCBI Taxonomy" id="1448321"/>
    <lineage>
        <taxon>Eukaryota</taxon>
        <taxon>Fungi</taxon>
        <taxon>Dikarya</taxon>
        <taxon>Ascomycota</taxon>
        <taxon>Pezizomycotina</taxon>
        <taxon>Eurotiomycetes</taxon>
        <taxon>Eurotiomycetidae</taxon>
        <taxon>Eurotiales</taxon>
        <taxon>Aspergillaceae</taxon>
        <taxon>Aspergillus</taxon>
        <taxon>Aspergillus subgen. Circumdati</taxon>
    </lineage>
</organism>
<dbReference type="PANTHER" id="PTHR21310">
    <property type="entry name" value="AMINOGLYCOSIDE PHOSPHOTRANSFERASE-RELATED-RELATED"/>
    <property type="match status" value="1"/>
</dbReference>
<dbReference type="InterPro" id="IPR002575">
    <property type="entry name" value="Aminoglycoside_PTrfase"/>
</dbReference>
<dbReference type="GeneID" id="37067974"/>
<keyword evidence="3" id="KW-1185">Reference proteome</keyword>
<dbReference type="Pfam" id="PF01636">
    <property type="entry name" value="APH"/>
    <property type="match status" value="1"/>
</dbReference>
<sequence>MDFDDIALARFDDLKKEWVSQCSKSAQGICDLANRYRQRDDCLLRSMHSGSFNFSFRLHWEDDGEDWLIRFPLRGKSMFLDEKIIGEAVLMKYLREKTNIPVPEVIAYGAGDENPTGLGPFIIMTWIEGRKMSDVLRKEGGSEKEEVLDPHINEAVLESLYGQMAGILLELWKLDFDRIGCLALDEGTGEFQITKPPITLATNELIRTCGLDHVSTSSRVYNSSVEYIHSLLTLQSTHLTQQRNSIYDAEDCREKYTCRHLMKAIALNFIPTSSEETHGPFKLFCDDLCPGNVLVNDQLQVVAVIDWEFSYAAPAQFAGSIPWWLLLDQPHRIVSDRGGEGFLELFLPKADAFLRVLERREEEEEEGVGVGVGVGVGGKVGDDGKRLSMCMRASLRDRSAWFALAVRMVHSVDLIYWDLLDEFCWGAREKVAERVYGVTTGVEMHRRREGFVREKVDQLRGYFEELGVERGVEACVFGGCCWFLDQAM</sequence>
<dbReference type="PANTHER" id="PTHR21310:SF37">
    <property type="entry name" value="AMINOGLYCOSIDE PHOSPHOTRANSFERASE DOMAIN-CONTAINING PROTEIN"/>
    <property type="match status" value="1"/>
</dbReference>
<gene>
    <name evidence="2" type="ORF">BO70DRAFT_385428</name>
</gene>
<dbReference type="EMBL" id="MSFL01000005">
    <property type="protein sequence ID" value="PWY88189.1"/>
    <property type="molecule type" value="Genomic_DNA"/>
</dbReference>
<evidence type="ECO:0000313" key="2">
    <source>
        <dbReference type="EMBL" id="PWY88189.1"/>
    </source>
</evidence>
<proteinExistence type="predicted"/>
<feature type="domain" description="Aminoglycoside phosphotransferase" evidence="1">
    <location>
        <begin position="55"/>
        <end position="315"/>
    </location>
</feature>
<comment type="caution">
    <text evidence="2">The sequence shown here is derived from an EMBL/GenBank/DDBJ whole genome shotgun (WGS) entry which is preliminary data.</text>
</comment>
<dbReference type="InterPro" id="IPR011009">
    <property type="entry name" value="Kinase-like_dom_sf"/>
</dbReference>
<name>A0A317WNX7_9EURO</name>
<dbReference type="AlphaFoldDB" id="A0A317WNX7"/>
<dbReference type="Proteomes" id="UP000247233">
    <property type="component" value="Unassembled WGS sequence"/>
</dbReference>
<dbReference type="SUPFAM" id="SSF56112">
    <property type="entry name" value="Protein kinase-like (PK-like)"/>
    <property type="match status" value="1"/>
</dbReference>
<reference evidence="2 3" key="1">
    <citation type="submission" date="2016-12" db="EMBL/GenBank/DDBJ databases">
        <title>The genomes of Aspergillus section Nigri reveals drivers in fungal speciation.</title>
        <authorList>
            <consortium name="DOE Joint Genome Institute"/>
            <person name="Vesth T.C."/>
            <person name="Nybo J."/>
            <person name="Theobald S."/>
            <person name="Brandl J."/>
            <person name="Frisvad J.C."/>
            <person name="Nielsen K.F."/>
            <person name="Lyhne E.K."/>
            <person name="Kogle M.E."/>
            <person name="Kuo A."/>
            <person name="Riley R."/>
            <person name="Clum A."/>
            <person name="Nolan M."/>
            <person name="Lipzen A."/>
            <person name="Salamov A."/>
            <person name="Henrissat B."/>
            <person name="Wiebenga A."/>
            <person name="De Vries R.P."/>
            <person name="Grigoriev I.V."/>
            <person name="Mortensen U.H."/>
            <person name="Andersen M.R."/>
            <person name="Baker S.E."/>
        </authorList>
    </citation>
    <scope>NUCLEOTIDE SEQUENCE [LARGE SCALE GENOMIC DNA]</scope>
    <source>
        <strain evidence="2 3">CBS 117.55</strain>
    </source>
</reference>
<dbReference type="InterPro" id="IPR051678">
    <property type="entry name" value="AGP_Transferase"/>
</dbReference>
<dbReference type="VEuPathDB" id="FungiDB:BO70DRAFT_385428"/>